<protein>
    <submittedName>
        <fullName evidence="1">Uncharacterized protein</fullName>
    </submittedName>
</protein>
<accession>A0A0A1IVL5</accession>
<reference evidence="1 2" key="1">
    <citation type="journal article" date="2015" name="PLoS ONE">
        <title>Investigation of a Large Collection of Pseudomonas aeruginosa Bacteriophages Collected from a Single Environmental Source in Abidjan, Cote d'Ivoire.</title>
        <authorList>
            <person name="Essoh C."/>
            <person name="Latino L."/>
            <person name="Midoux C."/>
            <person name="Blouin Y."/>
            <person name="Loukou G."/>
            <person name="Nguetta S.P."/>
            <person name="Lathro S."/>
            <person name="Cablanmian A."/>
            <person name="Kouassi A.K."/>
            <person name="Vergnaud G."/>
            <person name="Pourcel C."/>
        </authorList>
    </citation>
    <scope>NUCLEOTIDE SEQUENCE [LARGE SCALE GENOMIC DNA]</scope>
    <source>
        <strain evidence="1">Ab08</strain>
    </source>
</reference>
<dbReference type="Pfam" id="PF25708">
    <property type="entry name" value="Phage_T7_Gp5_9"/>
    <property type="match status" value="1"/>
</dbReference>
<evidence type="ECO:0000313" key="1">
    <source>
        <dbReference type="EMBL" id="CEF89405.1"/>
    </source>
</evidence>
<sequence>MKHVIYREDLIDLLRDRMKLQALEAGGVDNWDWYEASLIDCGYFDDDGRELEVEALADCFPTVGA</sequence>
<dbReference type="InterPro" id="IPR058007">
    <property type="entry name" value="Gp5.9"/>
</dbReference>
<dbReference type="Proteomes" id="UP000030224">
    <property type="component" value="Segment"/>
</dbReference>
<organism evidence="1 2">
    <name type="scientific">Pseudomonas phage vB_PaeM_C2-10_Ab08</name>
    <dbReference type="NCBI Taxonomy" id="1548903"/>
    <lineage>
        <taxon>Viruses</taxon>
        <taxon>Duplodnaviria</taxon>
        <taxon>Heunggongvirae</taxon>
        <taxon>Uroviricota</taxon>
        <taxon>Caudoviricetes</taxon>
        <taxon>Vandenendeviridae</taxon>
        <taxon>Skurskavirinae</taxon>
        <taxon>Pakpunavirus</taxon>
        <taxon>Pakpunavirus CAb1</taxon>
    </lineage>
</organism>
<dbReference type="EMBL" id="LN610575">
    <property type="protein sequence ID" value="CEF89405.1"/>
    <property type="molecule type" value="Genomic_DNA"/>
</dbReference>
<evidence type="ECO:0000313" key="2">
    <source>
        <dbReference type="Proteomes" id="UP000030224"/>
    </source>
</evidence>
<name>A0A0A1IVL5_9CAUD</name>
<gene>
    <name evidence="1" type="primary">ORF91</name>
</gene>
<proteinExistence type="predicted"/>